<dbReference type="GeneID" id="115890000"/>
<dbReference type="Proteomes" id="UP000504635">
    <property type="component" value="Unplaced"/>
</dbReference>
<evidence type="ECO:0000259" key="1">
    <source>
        <dbReference type="PROSITE" id="PS51029"/>
    </source>
</evidence>
<sequence>MTRKLTENETVKLVQLYKEQECLWNTRNDNYKSREVRMCALKRIQEGMENLELSTDDIKAKIKSIRGTYYLELDKIEKSARSGGNVYVPKVKWFKDLNGFLKSVSVRRKITDDMVEITYMPGSPPSENESARNATVDPLEMPPATFPKKTIISPSSIRSNRSQLAEISSVVQDLKDIRDRSLPIFNETDYDLFCKCVASQLKKLSEEQASIAQEQIQSVLTQCKLADSRHRFKRDIDSKPYKYSFQ</sequence>
<dbReference type="Pfam" id="PF10545">
    <property type="entry name" value="MADF_DNA_bdg"/>
    <property type="match status" value="1"/>
</dbReference>
<dbReference type="KEGG" id="soy:115890000"/>
<evidence type="ECO:0000313" key="3">
    <source>
        <dbReference type="RefSeq" id="XP_030765972.1"/>
    </source>
</evidence>
<evidence type="ECO:0000313" key="2">
    <source>
        <dbReference type="Proteomes" id="UP000504635"/>
    </source>
</evidence>
<dbReference type="AlphaFoldDB" id="A0A6J2YRN4"/>
<dbReference type="PANTHER" id="PTHR21505:SF12">
    <property type="entry name" value="MADF DOMAIN-CONTAINING PROTEIN-RELATED"/>
    <property type="match status" value="1"/>
</dbReference>
<dbReference type="SMART" id="SM00595">
    <property type="entry name" value="MADF"/>
    <property type="match status" value="1"/>
</dbReference>
<accession>A0A6J2YRN4</accession>
<reference evidence="3" key="1">
    <citation type="submission" date="2025-08" db="UniProtKB">
        <authorList>
            <consortium name="RefSeq"/>
        </authorList>
    </citation>
    <scope>IDENTIFICATION</scope>
    <source>
        <tissue evidence="3">Gonads</tissue>
    </source>
</reference>
<dbReference type="PANTHER" id="PTHR21505">
    <property type="entry name" value="MADF DOMAIN-CONTAINING PROTEIN-RELATED"/>
    <property type="match status" value="1"/>
</dbReference>
<dbReference type="PROSITE" id="PS51029">
    <property type="entry name" value="MADF"/>
    <property type="match status" value="1"/>
</dbReference>
<name>A0A6J2YRN4_SITOR</name>
<dbReference type="InParanoid" id="A0A6J2YRN4"/>
<dbReference type="OrthoDB" id="6768983at2759"/>
<feature type="domain" description="MADF" evidence="1">
    <location>
        <begin position="12"/>
        <end position="106"/>
    </location>
</feature>
<gene>
    <name evidence="3" type="primary">LOC115890000</name>
</gene>
<dbReference type="InterPro" id="IPR006578">
    <property type="entry name" value="MADF-dom"/>
</dbReference>
<organism evidence="2 3">
    <name type="scientific">Sitophilus oryzae</name>
    <name type="common">Rice weevil</name>
    <name type="synonym">Curculio oryzae</name>
    <dbReference type="NCBI Taxonomy" id="7048"/>
    <lineage>
        <taxon>Eukaryota</taxon>
        <taxon>Metazoa</taxon>
        <taxon>Ecdysozoa</taxon>
        <taxon>Arthropoda</taxon>
        <taxon>Hexapoda</taxon>
        <taxon>Insecta</taxon>
        <taxon>Pterygota</taxon>
        <taxon>Neoptera</taxon>
        <taxon>Endopterygota</taxon>
        <taxon>Coleoptera</taxon>
        <taxon>Polyphaga</taxon>
        <taxon>Cucujiformia</taxon>
        <taxon>Curculionidae</taxon>
        <taxon>Dryophthorinae</taxon>
        <taxon>Sitophilus</taxon>
    </lineage>
</organism>
<proteinExistence type="predicted"/>
<keyword evidence="2" id="KW-1185">Reference proteome</keyword>
<protein>
    <submittedName>
        <fullName evidence="3">Uncharacterized protein LOC115890000</fullName>
    </submittedName>
</protein>
<dbReference type="RefSeq" id="XP_030765972.1">
    <property type="nucleotide sequence ID" value="XM_030910112.1"/>
</dbReference>